<keyword evidence="6" id="KW-0812">Transmembrane</keyword>
<dbReference type="PROSITE" id="PS52015">
    <property type="entry name" value="TONB_CTD"/>
    <property type="match status" value="1"/>
</dbReference>
<comment type="similarity">
    <text evidence="2">Belongs to the TonB family.</text>
</comment>
<dbReference type="InterPro" id="IPR006260">
    <property type="entry name" value="TonB/TolA_C"/>
</dbReference>
<organism evidence="12 13">
    <name type="scientific">Rhodovulum strictum</name>
    <dbReference type="NCBI Taxonomy" id="58314"/>
    <lineage>
        <taxon>Bacteria</taxon>
        <taxon>Pseudomonadati</taxon>
        <taxon>Pseudomonadota</taxon>
        <taxon>Alphaproteobacteria</taxon>
        <taxon>Rhodobacterales</taxon>
        <taxon>Paracoccaceae</taxon>
        <taxon>Rhodovulum</taxon>
    </lineage>
</organism>
<dbReference type="GO" id="GO:0098797">
    <property type="term" value="C:plasma membrane protein complex"/>
    <property type="evidence" value="ECO:0007669"/>
    <property type="project" value="TreeGrafter"/>
</dbReference>
<dbReference type="NCBIfam" id="TIGR01352">
    <property type="entry name" value="tonB_Cterm"/>
    <property type="match status" value="1"/>
</dbReference>
<evidence type="ECO:0000256" key="3">
    <source>
        <dbReference type="ARBA" id="ARBA00022448"/>
    </source>
</evidence>
<keyword evidence="8" id="KW-1133">Transmembrane helix</keyword>
<dbReference type="InterPro" id="IPR051045">
    <property type="entry name" value="TonB-dependent_transducer"/>
</dbReference>
<evidence type="ECO:0000256" key="2">
    <source>
        <dbReference type="ARBA" id="ARBA00006555"/>
    </source>
</evidence>
<reference evidence="12 13" key="1">
    <citation type="submission" date="2019-11" db="EMBL/GenBank/DDBJ databases">
        <title>Draft Whole-Genome sequence of the marine photosynthetic bacterium Rhodovulum strictum DSM 11289.</title>
        <authorList>
            <person name="Kyndt J.A."/>
            <person name="Meyer T.E."/>
        </authorList>
    </citation>
    <scope>NUCLEOTIDE SEQUENCE [LARGE SCALE GENOMIC DNA]</scope>
    <source>
        <strain evidence="12 13">DSM 11289</strain>
    </source>
</reference>
<evidence type="ECO:0000256" key="9">
    <source>
        <dbReference type="ARBA" id="ARBA00023136"/>
    </source>
</evidence>
<dbReference type="EMBL" id="WJPO01000003">
    <property type="protein sequence ID" value="MRH19940.1"/>
    <property type="molecule type" value="Genomic_DNA"/>
</dbReference>
<dbReference type="GO" id="GO:0055085">
    <property type="term" value="P:transmembrane transport"/>
    <property type="evidence" value="ECO:0007669"/>
    <property type="project" value="InterPro"/>
</dbReference>
<dbReference type="RefSeq" id="WP_153747262.1">
    <property type="nucleotide sequence ID" value="NZ_WJPO01000003.1"/>
</dbReference>
<feature type="domain" description="TonB C-terminal" evidence="11">
    <location>
        <begin position="37"/>
        <end position="129"/>
    </location>
</feature>
<evidence type="ECO:0000256" key="7">
    <source>
        <dbReference type="ARBA" id="ARBA00022927"/>
    </source>
</evidence>
<proteinExistence type="inferred from homology"/>
<dbReference type="Pfam" id="PF03544">
    <property type="entry name" value="TonB_C"/>
    <property type="match status" value="1"/>
</dbReference>
<evidence type="ECO:0000256" key="8">
    <source>
        <dbReference type="ARBA" id="ARBA00022989"/>
    </source>
</evidence>
<keyword evidence="7" id="KW-0653">Protein transport</keyword>
<evidence type="ECO:0000256" key="4">
    <source>
        <dbReference type="ARBA" id="ARBA00022475"/>
    </source>
</evidence>
<evidence type="ECO:0000256" key="6">
    <source>
        <dbReference type="ARBA" id="ARBA00022692"/>
    </source>
</evidence>
<keyword evidence="9" id="KW-0472">Membrane</keyword>
<keyword evidence="4" id="KW-1003">Cell membrane</keyword>
<evidence type="ECO:0000259" key="11">
    <source>
        <dbReference type="PROSITE" id="PS52015"/>
    </source>
</evidence>
<evidence type="ECO:0000256" key="1">
    <source>
        <dbReference type="ARBA" id="ARBA00004383"/>
    </source>
</evidence>
<sequence>APPPAPAQTARGTARAAQAGAPARAAPALSEAAARALRAEWGGQILARVSRVHRYPREARTTGRALVELVVTREGALLSARLVQGTGDPVLDRAALAAVHRAGPFPSAPKGLDQASYSFTVPLKFDRRG</sequence>
<keyword evidence="5" id="KW-0997">Cell inner membrane</keyword>
<protein>
    <submittedName>
        <fullName evidence="12">TonB family protein</fullName>
    </submittedName>
</protein>
<comment type="caution">
    <text evidence="12">The sequence shown here is derived from an EMBL/GenBank/DDBJ whole genome shotgun (WGS) entry which is preliminary data.</text>
</comment>
<dbReference type="SUPFAM" id="SSF74653">
    <property type="entry name" value="TolA/TonB C-terminal domain"/>
    <property type="match status" value="1"/>
</dbReference>
<evidence type="ECO:0000256" key="5">
    <source>
        <dbReference type="ARBA" id="ARBA00022519"/>
    </source>
</evidence>
<dbReference type="Gene3D" id="3.30.1150.10">
    <property type="match status" value="1"/>
</dbReference>
<name>A0A844B2E4_9RHOB</name>
<feature type="non-terminal residue" evidence="12">
    <location>
        <position position="1"/>
    </location>
</feature>
<dbReference type="GO" id="GO:0031992">
    <property type="term" value="F:energy transducer activity"/>
    <property type="evidence" value="ECO:0007669"/>
    <property type="project" value="TreeGrafter"/>
</dbReference>
<dbReference type="Proteomes" id="UP000466730">
    <property type="component" value="Unassembled WGS sequence"/>
</dbReference>
<evidence type="ECO:0000313" key="12">
    <source>
        <dbReference type="EMBL" id="MRH19940.1"/>
    </source>
</evidence>
<dbReference type="OrthoDB" id="7722272at2"/>
<evidence type="ECO:0000313" key="13">
    <source>
        <dbReference type="Proteomes" id="UP000466730"/>
    </source>
</evidence>
<accession>A0A844B2E4</accession>
<keyword evidence="13" id="KW-1185">Reference proteome</keyword>
<evidence type="ECO:0000256" key="10">
    <source>
        <dbReference type="SAM" id="MobiDB-lite"/>
    </source>
</evidence>
<gene>
    <name evidence="12" type="ORF">GH815_02945</name>
</gene>
<dbReference type="PANTHER" id="PTHR33446">
    <property type="entry name" value="PROTEIN TONB-RELATED"/>
    <property type="match status" value="1"/>
</dbReference>
<keyword evidence="3" id="KW-0813">Transport</keyword>
<dbReference type="AlphaFoldDB" id="A0A844B2E4"/>
<feature type="compositionally biased region" description="Low complexity" evidence="10">
    <location>
        <begin position="7"/>
        <end position="25"/>
    </location>
</feature>
<dbReference type="PANTHER" id="PTHR33446:SF2">
    <property type="entry name" value="PROTEIN TONB"/>
    <property type="match status" value="1"/>
</dbReference>
<dbReference type="InterPro" id="IPR037682">
    <property type="entry name" value="TonB_C"/>
</dbReference>
<comment type="subcellular location">
    <subcellularLocation>
        <location evidence="1">Cell inner membrane</location>
        <topology evidence="1">Single-pass membrane protein</topology>
        <orientation evidence="1">Periplasmic side</orientation>
    </subcellularLocation>
</comment>
<dbReference type="GO" id="GO:0015031">
    <property type="term" value="P:protein transport"/>
    <property type="evidence" value="ECO:0007669"/>
    <property type="project" value="UniProtKB-KW"/>
</dbReference>
<feature type="region of interest" description="Disordered" evidence="10">
    <location>
        <begin position="1"/>
        <end position="25"/>
    </location>
</feature>